<gene>
    <name evidence="1" type="ORF">JOL62DRAFT_565229</name>
</gene>
<evidence type="ECO:0000313" key="2">
    <source>
        <dbReference type="Proteomes" id="UP001367316"/>
    </source>
</evidence>
<keyword evidence="2" id="KW-1185">Reference proteome</keyword>
<evidence type="ECO:0000313" key="1">
    <source>
        <dbReference type="EMBL" id="KAK7614490.1"/>
    </source>
</evidence>
<comment type="caution">
    <text evidence="1">The sequence shown here is derived from an EMBL/GenBank/DDBJ whole genome shotgun (WGS) entry which is preliminary data.</text>
</comment>
<protein>
    <submittedName>
        <fullName evidence="1">Uncharacterized protein</fullName>
    </submittedName>
</protein>
<accession>A0ABR1NH33</accession>
<proteinExistence type="predicted"/>
<name>A0ABR1NH33_9PEZI</name>
<reference evidence="1 2" key="1">
    <citation type="submission" date="2024-04" db="EMBL/GenBank/DDBJ databases">
        <title>Phyllosticta paracitricarpa is synonymous to the EU quarantine fungus P. citricarpa based on phylogenomic analyses.</title>
        <authorList>
            <consortium name="Lawrence Berkeley National Laboratory"/>
            <person name="Van ingen-buijs V.A."/>
            <person name="Van westerhoven A.C."/>
            <person name="Haridas S."/>
            <person name="Skiadas P."/>
            <person name="Martin F."/>
            <person name="Groenewald J.Z."/>
            <person name="Crous P.W."/>
            <person name="Seidl M.F."/>
        </authorList>
    </citation>
    <scope>NUCLEOTIDE SEQUENCE [LARGE SCALE GENOMIC DNA]</scope>
    <source>
        <strain evidence="1 2">CBS 141358</strain>
    </source>
</reference>
<dbReference type="EMBL" id="JBBPBF010000004">
    <property type="protein sequence ID" value="KAK7614490.1"/>
    <property type="molecule type" value="Genomic_DNA"/>
</dbReference>
<dbReference type="Proteomes" id="UP001367316">
    <property type="component" value="Unassembled WGS sequence"/>
</dbReference>
<sequence>MYCEMLFAPILSQAAAAATGPGGASPGLDLPGPNSARLASRGRVAVPWPSPGVPVNSVTRRDEFLKHDRVGQSLSIWVFMPADCGFSGSIHSAEAAQSINGLARVAAAAAPSSISLSHLQNHGDHVLSSRGRPRCRMPEVVLVVCLRLHLSLCKCLRPAAIKERWLGCTPVWSK</sequence>
<organism evidence="1 2">
    <name type="scientific">Phyllosticta paracitricarpa</name>
    <dbReference type="NCBI Taxonomy" id="2016321"/>
    <lineage>
        <taxon>Eukaryota</taxon>
        <taxon>Fungi</taxon>
        <taxon>Dikarya</taxon>
        <taxon>Ascomycota</taxon>
        <taxon>Pezizomycotina</taxon>
        <taxon>Dothideomycetes</taxon>
        <taxon>Dothideomycetes incertae sedis</taxon>
        <taxon>Botryosphaeriales</taxon>
        <taxon>Phyllostictaceae</taxon>
        <taxon>Phyllosticta</taxon>
    </lineage>
</organism>